<evidence type="ECO:0000256" key="5">
    <source>
        <dbReference type="ARBA" id="ARBA00019973"/>
    </source>
</evidence>
<comment type="function">
    <text evidence="1">Component of the EKC/KEOPS complex that is required for the formation of a threonylcarbamoyl group on adenosine at position 37 (t(6)A37) in tRNAs that read codons beginning with adenine. The complex is probably involved in the transfer of the threonylcarbamoyl moiety of threonylcarbamoyl-AMP (TC-AMP) to the N6 group of A37. BUD32 has ATPase activity in the context of the EKC/KEOPS complex and likely plays a supporting role to the catalytic subunit KAE1. The EKC/KEOPS complex also promotes both telomere uncapping and telomere elongation. The complex is required for efficient recruitment of transcriptional coactivators.</text>
</comment>
<dbReference type="Pfam" id="PF17667">
    <property type="entry name" value="Pkinase_fungal"/>
    <property type="match status" value="1"/>
</dbReference>
<evidence type="ECO:0000256" key="2">
    <source>
        <dbReference type="ARBA" id="ARBA00011534"/>
    </source>
</evidence>
<evidence type="ECO:0000256" key="1">
    <source>
        <dbReference type="ARBA" id="ARBA00003747"/>
    </source>
</evidence>
<dbReference type="Proteomes" id="UP000002762">
    <property type="component" value="Unassembled WGS sequence"/>
</dbReference>
<dbReference type="PANTHER" id="PTHR38248:SF2">
    <property type="entry name" value="FUNK1 11"/>
    <property type="match status" value="1"/>
</dbReference>
<evidence type="ECO:0000256" key="7">
    <source>
        <dbReference type="ARBA" id="ARBA00033194"/>
    </source>
</evidence>
<dbReference type="InParanoid" id="J5JE81"/>
<protein>
    <recommendedName>
        <fullName evidence="5">EKC/KEOPS complex subunit BUD32</fullName>
        <ecNumber evidence="3">2.7.11.1</ecNumber>
    </recommendedName>
    <alternativeName>
        <fullName evidence="6 7">Atypical Serine/threonine protein kinase BUD32</fullName>
    </alternativeName>
    <alternativeName>
        <fullName evidence="4">EKC/KEOPS complex subunit bud32</fullName>
    </alternativeName>
</protein>
<dbReference type="EC" id="2.7.11.1" evidence="3"/>
<feature type="compositionally biased region" description="Low complexity" evidence="10">
    <location>
        <begin position="495"/>
        <end position="516"/>
    </location>
</feature>
<proteinExistence type="predicted"/>
<evidence type="ECO:0000256" key="3">
    <source>
        <dbReference type="ARBA" id="ARBA00012513"/>
    </source>
</evidence>
<sequence>MTLTEEQRKVIADYPLDDSLSRFSDKLCYLDGSKDTWRSDIATVLSILVGSSAAFNLHLSDGDSNVAGRLIPIPQKVRGGSLEYDHFRPLADAVALDSPDNDIWTAVINLIDAVNPSTPPPTSIIPTGCGTPVKSSSSRLEDSETRDIVEHELFYEIKDCTHRGVPGFFEKHFDTANWTKAQAKMLKLILANHDGTKWKDFPADPWEPAVWKWLQGLKETALAGAQYILYTNKSATEFKARKGQMDIFFQKPKRTEGRFEYKHVLVAGEHKRSLATTDFKACMLQLTRHVRSIFADQPMRRFVHAFTIRATTMELWIYDRSGAYSSGEFNIHHEPGKLARALVAYATMDDASMGLDMSIEWKNSHRYITMEDGNGDDKRVELNGLLVWQRAVVCRGTTCFSTRHGVAKFSWRLDKRQSSEVRLLKLAQERGVEGVATLVGHREITSIAALRAGLDFASGTRHAFRVIAHDRTGGYNRPPGSESSGSGRKRKSSDNNYNNPRRTSRRSNSQQSTLRQAYDQSTEANDEASGEAKSSINTPNREDPYENRILSCLVISPAGRVLSDFSTIRELLEALHDAIRAHQSLYLKGEILHRDISSNNIIIPSPGKADGFKGMLIDLDLAKERDSGPSGARHRTGTMQFMAIEVLRGVNHTYRHDLESFFYVLIWMCARCAWDGVKCFRKKGEAAPEESLLRKWEIGSFKDIADAKEGHMTVNSLERIMNEFPESFNIAKPLCLRIRSILFGDTARLMFGTPAGDPGQLYDSIIAAFGKAINDC</sequence>
<dbReference type="InterPro" id="IPR011009">
    <property type="entry name" value="Kinase-like_dom_sf"/>
</dbReference>
<dbReference type="InterPro" id="IPR000719">
    <property type="entry name" value="Prot_kinase_dom"/>
</dbReference>
<dbReference type="PANTHER" id="PTHR38248">
    <property type="entry name" value="FUNK1 6"/>
    <property type="match status" value="1"/>
</dbReference>
<feature type="domain" description="Protein kinase" evidence="11">
    <location>
        <begin position="424"/>
        <end position="776"/>
    </location>
</feature>
<evidence type="ECO:0000256" key="4">
    <source>
        <dbReference type="ARBA" id="ARBA00013948"/>
    </source>
</evidence>
<dbReference type="EMBL" id="JH725192">
    <property type="protein sequence ID" value="EJP62041.1"/>
    <property type="molecule type" value="Genomic_DNA"/>
</dbReference>
<evidence type="ECO:0000256" key="9">
    <source>
        <dbReference type="ARBA" id="ARBA00048679"/>
    </source>
</evidence>
<feature type="region of interest" description="Disordered" evidence="10">
    <location>
        <begin position="469"/>
        <end position="542"/>
    </location>
</feature>
<keyword evidence="12" id="KW-0418">Kinase</keyword>
<dbReference type="PROSITE" id="PS00109">
    <property type="entry name" value="PROTEIN_KINASE_TYR"/>
    <property type="match status" value="1"/>
</dbReference>
<dbReference type="HOGENOM" id="CLU_005513_3_0_1"/>
<dbReference type="GeneID" id="19891977"/>
<comment type="catalytic activity">
    <reaction evidence="8">
        <text>L-threonyl-[protein] + ATP = O-phospho-L-threonyl-[protein] + ADP + H(+)</text>
        <dbReference type="Rhea" id="RHEA:46608"/>
        <dbReference type="Rhea" id="RHEA-COMP:11060"/>
        <dbReference type="Rhea" id="RHEA-COMP:11605"/>
        <dbReference type="ChEBI" id="CHEBI:15378"/>
        <dbReference type="ChEBI" id="CHEBI:30013"/>
        <dbReference type="ChEBI" id="CHEBI:30616"/>
        <dbReference type="ChEBI" id="CHEBI:61977"/>
        <dbReference type="ChEBI" id="CHEBI:456216"/>
        <dbReference type="EC" id="2.7.11.1"/>
    </reaction>
</comment>
<name>J5JE81_BEAB2</name>
<dbReference type="RefSeq" id="XP_008602284.1">
    <property type="nucleotide sequence ID" value="XM_008604062.1"/>
</dbReference>
<gene>
    <name evidence="12" type="ORF">BBA_08965</name>
</gene>
<evidence type="ECO:0000256" key="8">
    <source>
        <dbReference type="ARBA" id="ARBA00047899"/>
    </source>
</evidence>
<comment type="catalytic activity">
    <reaction evidence="9">
        <text>L-seryl-[protein] + ATP = O-phospho-L-seryl-[protein] + ADP + H(+)</text>
        <dbReference type="Rhea" id="RHEA:17989"/>
        <dbReference type="Rhea" id="RHEA-COMP:9863"/>
        <dbReference type="Rhea" id="RHEA-COMP:11604"/>
        <dbReference type="ChEBI" id="CHEBI:15378"/>
        <dbReference type="ChEBI" id="CHEBI:29999"/>
        <dbReference type="ChEBI" id="CHEBI:30616"/>
        <dbReference type="ChEBI" id="CHEBI:83421"/>
        <dbReference type="ChEBI" id="CHEBI:456216"/>
        <dbReference type="EC" id="2.7.11.1"/>
    </reaction>
</comment>
<dbReference type="Gene3D" id="1.10.510.10">
    <property type="entry name" value="Transferase(Phosphotransferase) domain 1"/>
    <property type="match status" value="1"/>
</dbReference>
<dbReference type="InterPro" id="IPR008266">
    <property type="entry name" value="Tyr_kinase_AS"/>
</dbReference>
<accession>J5JE81</accession>
<dbReference type="GO" id="GO:0004674">
    <property type="term" value="F:protein serine/threonine kinase activity"/>
    <property type="evidence" value="ECO:0007669"/>
    <property type="project" value="UniProtKB-EC"/>
</dbReference>
<evidence type="ECO:0000259" key="11">
    <source>
        <dbReference type="PROSITE" id="PS50011"/>
    </source>
</evidence>
<dbReference type="STRING" id="655819.J5JE81"/>
<dbReference type="AlphaFoldDB" id="J5JE81"/>
<dbReference type="PROSITE" id="PS50011">
    <property type="entry name" value="PROTEIN_KINASE_DOM"/>
    <property type="match status" value="1"/>
</dbReference>
<evidence type="ECO:0000313" key="13">
    <source>
        <dbReference type="Proteomes" id="UP000002762"/>
    </source>
</evidence>
<dbReference type="OrthoDB" id="5584477at2759"/>
<organism evidence="12 13">
    <name type="scientific">Beauveria bassiana (strain ARSEF 2860)</name>
    <name type="common">White muscardine disease fungus</name>
    <name type="synonym">Tritirachium shiotae</name>
    <dbReference type="NCBI Taxonomy" id="655819"/>
    <lineage>
        <taxon>Eukaryota</taxon>
        <taxon>Fungi</taxon>
        <taxon>Dikarya</taxon>
        <taxon>Ascomycota</taxon>
        <taxon>Pezizomycotina</taxon>
        <taxon>Sordariomycetes</taxon>
        <taxon>Hypocreomycetidae</taxon>
        <taxon>Hypocreales</taxon>
        <taxon>Cordycipitaceae</taxon>
        <taxon>Beauveria</taxon>
    </lineage>
</organism>
<dbReference type="SUPFAM" id="SSF56112">
    <property type="entry name" value="Protein kinase-like (PK-like)"/>
    <property type="match status" value="1"/>
</dbReference>
<keyword evidence="12" id="KW-0808">Transferase</keyword>
<reference evidence="12 13" key="1">
    <citation type="journal article" date="2012" name="Sci. Rep.">
        <title>Genomic perspectives on the evolution of fungal entomopathogenicity in Beauveria bassiana.</title>
        <authorList>
            <person name="Xiao G."/>
            <person name="Ying S.H."/>
            <person name="Zheng P."/>
            <person name="Wang Z.L."/>
            <person name="Zhang S."/>
            <person name="Xie X.Q."/>
            <person name="Shang Y."/>
            <person name="St Leger R.J."/>
            <person name="Zhao G.P."/>
            <person name="Wang C."/>
            <person name="Feng M.G."/>
        </authorList>
    </citation>
    <scope>NUCLEOTIDE SEQUENCE [LARGE SCALE GENOMIC DNA]</scope>
    <source>
        <strain evidence="12 13">ARSEF 2860</strain>
    </source>
</reference>
<evidence type="ECO:0000313" key="12">
    <source>
        <dbReference type="EMBL" id="EJP62041.1"/>
    </source>
</evidence>
<evidence type="ECO:0000256" key="10">
    <source>
        <dbReference type="SAM" id="MobiDB-lite"/>
    </source>
</evidence>
<dbReference type="GO" id="GO:0005524">
    <property type="term" value="F:ATP binding"/>
    <property type="evidence" value="ECO:0007669"/>
    <property type="project" value="InterPro"/>
</dbReference>
<feature type="compositionally biased region" description="Low complexity" evidence="10">
    <location>
        <begin position="477"/>
        <end position="486"/>
    </location>
</feature>
<dbReference type="InterPro" id="IPR040976">
    <property type="entry name" value="Pkinase_fungal"/>
</dbReference>
<evidence type="ECO:0000256" key="6">
    <source>
        <dbReference type="ARBA" id="ARBA00030980"/>
    </source>
</evidence>
<comment type="subunit">
    <text evidence="2">Component of the EKC/KEOPS complex composed of at least BUD32, CGI121, GON7, KAE1 and PCC1; the whole complex dimerizes.</text>
</comment>
<keyword evidence="13" id="KW-1185">Reference proteome</keyword>